<keyword evidence="2" id="KW-1185">Reference proteome</keyword>
<accession>A0A1E5GTE9</accession>
<name>A0A1E5GTE9_9ENTE</name>
<dbReference type="AlphaFoldDB" id="A0A1E5GTE9"/>
<proteinExistence type="predicted"/>
<comment type="caution">
    <text evidence="1">The sequence shown here is derived from an EMBL/GenBank/DDBJ whole genome shotgun (WGS) entry which is preliminary data.</text>
</comment>
<dbReference type="PROSITE" id="PS51257">
    <property type="entry name" value="PROKAR_LIPOPROTEIN"/>
    <property type="match status" value="1"/>
</dbReference>
<evidence type="ECO:0000313" key="1">
    <source>
        <dbReference type="EMBL" id="OEG15971.1"/>
    </source>
</evidence>
<dbReference type="OrthoDB" id="9801008at2"/>
<evidence type="ECO:0008006" key="3">
    <source>
        <dbReference type="Google" id="ProtNLM"/>
    </source>
</evidence>
<protein>
    <recommendedName>
        <fullName evidence="3">DUF4829 domain-containing protein</fullName>
    </recommendedName>
</protein>
<dbReference type="RefSeq" id="WP_069635169.1">
    <property type="nucleotide sequence ID" value="NZ_JXKZ01000004.1"/>
</dbReference>
<organism evidence="1 2">
    <name type="scientific">Enterococcus quebecensis</name>
    <dbReference type="NCBI Taxonomy" id="903983"/>
    <lineage>
        <taxon>Bacteria</taxon>
        <taxon>Bacillati</taxon>
        <taxon>Bacillota</taxon>
        <taxon>Bacilli</taxon>
        <taxon>Lactobacillales</taxon>
        <taxon>Enterococcaceae</taxon>
        <taxon>Enterococcus</taxon>
    </lineage>
</organism>
<evidence type="ECO:0000313" key="2">
    <source>
        <dbReference type="Proteomes" id="UP000094764"/>
    </source>
</evidence>
<gene>
    <name evidence="1" type="ORF">BCR23_07440</name>
</gene>
<reference evidence="2" key="1">
    <citation type="submission" date="2016-09" db="EMBL/GenBank/DDBJ databases">
        <authorList>
            <person name="Gulvik C.A."/>
        </authorList>
    </citation>
    <scope>NUCLEOTIDE SEQUENCE [LARGE SCALE GENOMIC DNA]</scope>
    <source>
        <strain evidence="2">LMG 26306</strain>
    </source>
</reference>
<dbReference type="EMBL" id="MIKB01000014">
    <property type="protein sequence ID" value="OEG15971.1"/>
    <property type="molecule type" value="Genomic_DNA"/>
</dbReference>
<dbReference type="Proteomes" id="UP000094764">
    <property type="component" value="Unassembled WGS sequence"/>
</dbReference>
<sequence length="135" mass="15380">MKHLKLLILSFSVYFLVSCSSPIKETIGGSDKYSEDDIRSAMSVVKKDYNNFVKIAKPISLTFSNSNSELIERTFLPTLSSYKSQKHEDIIVLNSDIKTNLFSGSLSPLTTYSNFYWILKRNGSNWTIIYGNFLN</sequence>